<feature type="domain" description="F5/8 type C" evidence="2">
    <location>
        <begin position="786"/>
        <end position="938"/>
    </location>
</feature>
<evidence type="ECO:0000259" key="2">
    <source>
        <dbReference type="PROSITE" id="PS50022"/>
    </source>
</evidence>
<sequence length="941" mass="101405">MKKFTKLKLSAAIAVAITSLVGCSADDPNSEELPARAPVSTFTSADVIGGATKGTLANAEVVITQLNGANISITNDNQTADDGSINIEVQGDAGFGLNSMMQVVITADADASMVCDAPMCGNAAMGETVNGSALEGTSLRSFTYVGVPYASAADGTEDASFQANALTTVAAVLIDNAAAAGRNVGVRELFEAAMLEFSETTLKGLGVFAPGVNAFTTKLISAESYDNFVVGQTCVTENDIETCTDELVSPSLIKASLANAAFANIAEGESFNDMMNLASTSIQTAIDGDTVPLDTLRERLLTSVSAVPFLTQLGLNAEEVIDLELAFIEESVSSGPIQEITTDANIASATITARNRISDAEAETMAFDGDAQTKWLDHNDFGPAPSVDDPSWIQVEFNEAKAINTVAITSANDAPERDIENFNITASLDGVNFITLGEFVGLSFDERFERQSFSFSNGLKFPVYRLNITKNFGDVGLTQVAEFDYLGPVFTDVEHSDVDEKTIVARAFISDGENQDMVFDNNPQTKWLDNAGVPSVEDPSWVEVTFDTPVAVNTLAITSANDAPSRDPENFNLWARNADTDAWVEIGTVLGESFDERFERKSFSFQNQLAYSIYRVNITKNFGNDSLMQVAEIELIGPEVAGANHAMTDGATYVARAFISEGENQDRAFDGDANTKWLDNASVPSVEDPAWIQVDLPTAKTVNTLSLTSANDAPERDPENFNVWGSNDAGATWIELGSWIGESFDARFQQRNFVFSNLLPFSTYRFNITKNFGDSNLMQIAEIGFVGPQYIGVDHSSADGATYSARASISEGENEDRVFDDDSSTKWLDNASVPSAENPAWVQVDLPVAKVVSALAITSANDAPERDPENFELWGSNDGGDTWEVVGTWIGESFDNRFERRSFAIANGFAYTTYRFNITKNFGDSNLMQIAEIELIGIDND</sequence>
<dbReference type="Gene3D" id="2.60.120.260">
    <property type="entry name" value="Galactose-binding domain-like"/>
    <property type="match status" value="4"/>
</dbReference>
<evidence type="ECO:0000313" key="4">
    <source>
        <dbReference type="Proteomes" id="UP001156601"/>
    </source>
</evidence>
<feature type="signal peptide" evidence="1">
    <location>
        <begin position="1"/>
        <end position="24"/>
    </location>
</feature>
<feature type="chain" id="PRO_5041292818" description="F5/8 type C domain-containing protein" evidence="1">
    <location>
        <begin position="25"/>
        <end position="941"/>
    </location>
</feature>
<reference evidence="3" key="2">
    <citation type="submission" date="2023-01" db="EMBL/GenBank/DDBJ databases">
        <title>Draft genome sequence of Agaribacter marinus strain NBRC 110023.</title>
        <authorList>
            <person name="Sun Q."/>
            <person name="Mori K."/>
        </authorList>
    </citation>
    <scope>NUCLEOTIDE SEQUENCE</scope>
    <source>
        <strain evidence="3">NBRC 110023</strain>
    </source>
</reference>
<evidence type="ECO:0000313" key="3">
    <source>
        <dbReference type="EMBL" id="GLR70404.1"/>
    </source>
</evidence>
<dbReference type="Proteomes" id="UP001156601">
    <property type="component" value="Unassembled WGS sequence"/>
</dbReference>
<gene>
    <name evidence="3" type="ORF">GCM10007852_13120</name>
</gene>
<keyword evidence="4" id="KW-1185">Reference proteome</keyword>
<protein>
    <recommendedName>
        <fullName evidence="2">F5/8 type C domain-containing protein</fullName>
    </recommendedName>
</protein>
<feature type="domain" description="F5/8 type C" evidence="2">
    <location>
        <begin position="325"/>
        <end position="463"/>
    </location>
</feature>
<dbReference type="PROSITE" id="PS50022">
    <property type="entry name" value="FA58C_3"/>
    <property type="match status" value="3"/>
</dbReference>
<dbReference type="InterPro" id="IPR000421">
    <property type="entry name" value="FA58C"/>
</dbReference>
<keyword evidence="1" id="KW-0732">Signal</keyword>
<evidence type="ECO:0000256" key="1">
    <source>
        <dbReference type="SAM" id="SignalP"/>
    </source>
</evidence>
<accession>A0AA37SY47</accession>
<dbReference type="EMBL" id="BSOT01000005">
    <property type="protein sequence ID" value="GLR70404.1"/>
    <property type="molecule type" value="Genomic_DNA"/>
</dbReference>
<reference evidence="3" key="1">
    <citation type="journal article" date="2014" name="Int. J. Syst. Evol. Microbiol.">
        <title>Complete genome sequence of Corynebacterium casei LMG S-19264T (=DSM 44701T), isolated from a smear-ripened cheese.</title>
        <authorList>
            <consortium name="US DOE Joint Genome Institute (JGI-PGF)"/>
            <person name="Walter F."/>
            <person name="Albersmeier A."/>
            <person name="Kalinowski J."/>
            <person name="Ruckert C."/>
        </authorList>
    </citation>
    <scope>NUCLEOTIDE SEQUENCE</scope>
    <source>
        <strain evidence="3">NBRC 110023</strain>
    </source>
</reference>
<dbReference type="SUPFAM" id="SSF49785">
    <property type="entry name" value="Galactose-binding domain-like"/>
    <property type="match status" value="4"/>
</dbReference>
<comment type="caution">
    <text evidence="3">The sequence shown here is derived from an EMBL/GenBank/DDBJ whole genome shotgun (WGS) entry which is preliminary data.</text>
</comment>
<feature type="domain" description="F5/8 type C" evidence="2">
    <location>
        <begin position="628"/>
        <end position="785"/>
    </location>
</feature>
<dbReference type="PROSITE" id="PS51257">
    <property type="entry name" value="PROKAR_LIPOPROTEIN"/>
    <property type="match status" value="1"/>
</dbReference>
<name>A0AA37SY47_9ALTE</name>
<dbReference type="AlphaFoldDB" id="A0AA37SY47"/>
<dbReference type="InterPro" id="IPR008979">
    <property type="entry name" value="Galactose-bd-like_sf"/>
</dbReference>
<proteinExistence type="predicted"/>
<dbReference type="RefSeq" id="WP_284216703.1">
    <property type="nucleotide sequence ID" value="NZ_BSOT01000005.1"/>
</dbReference>
<organism evidence="3 4">
    <name type="scientific">Agaribacter marinus</name>
    <dbReference type="NCBI Taxonomy" id="1431249"/>
    <lineage>
        <taxon>Bacteria</taxon>
        <taxon>Pseudomonadati</taxon>
        <taxon>Pseudomonadota</taxon>
        <taxon>Gammaproteobacteria</taxon>
        <taxon>Alteromonadales</taxon>
        <taxon>Alteromonadaceae</taxon>
        <taxon>Agaribacter</taxon>
    </lineage>
</organism>
<dbReference type="Pfam" id="PF00754">
    <property type="entry name" value="F5_F8_type_C"/>
    <property type="match status" value="3"/>
</dbReference>